<evidence type="ECO:0000256" key="1">
    <source>
        <dbReference type="SAM" id="MobiDB-lite"/>
    </source>
</evidence>
<dbReference type="EMBL" id="CAVLGL010000087">
    <property type="protein sequence ID" value="CAK1592353.1"/>
    <property type="molecule type" value="Genomic_DNA"/>
</dbReference>
<name>A0AAV1LBP2_9NEOP</name>
<sequence length="203" mass="23731">MDTLKYTNMEKTGSTKFDNFYSIFKTTKTQTKDNNPIENSNYSKDDILATSERAELFRPSTKLIDSSGENSLNNENKNYLQIHENDTNDELDFKNHLKGIVNEIDDEESPRIQYRATDDLKNDKNITELKSNDKKSAPDTNYSYIEEDDEYELLSKKYSYSEMEEDLENNYLDKVNEDTTKKINPKRVLVKGNKEIKDQDTDI</sequence>
<comment type="caution">
    <text evidence="2">The sequence shown here is derived from an EMBL/GenBank/DDBJ whole genome shotgun (WGS) entry which is preliminary data.</text>
</comment>
<dbReference type="Proteomes" id="UP001314205">
    <property type="component" value="Unassembled WGS sequence"/>
</dbReference>
<gene>
    <name evidence="2" type="ORF">PARMNEM_LOCUS12333</name>
</gene>
<accession>A0AAV1LBP2</accession>
<organism evidence="2 3">
    <name type="scientific">Parnassius mnemosyne</name>
    <name type="common">clouded apollo</name>
    <dbReference type="NCBI Taxonomy" id="213953"/>
    <lineage>
        <taxon>Eukaryota</taxon>
        <taxon>Metazoa</taxon>
        <taxon>Ecdysozoa</taxon>
        <taxon>Arthropoda</taxon>
        <taxon>Hexapoda</taxon>
        <taxon>Insecta</taxon>
        <taxon>Pterygota</taxon>
        <taxon>Neoptera</taxon>
        <taxon>Endopterygota</taxon>
        <taxon>Lepidoptera</taxon>
        <taxon>Glossata</taxon>
        <taxon>Ditrysia</taxon>
        <taxon>Papilionoidea</taxon>
        <taxon>Papilionidae</taxon>
        <taxon>Parnassiinae</taxon>
        <taxon>Parnassini</taxon>
        <taxon>Parnassius</taxon>
        <taxon>Driopa</taxon>
    </lineage>
</organism>
<protein>
    <submittedName>
        <fullName evidence="2">Uncharacterized protein</fullName>
    </submittedName>
</protein>
<reference evidence="2 3" key="1">
    <citation type="submission" date="2023-11" db="EMBL/GenBank/DDBJ databases">
        <authorList>
            <person name="Hedman E."/>
            <person name="Englund M."/>
            <person name="Stromberg M."/>
            <person name="Nyberg Akerstrom W."/>
            <person name="Nylinder S."/>
            <person name="Jareborg N."/>
            <person name="Kallberg Y."/>
            <person name="Kronander E."/>
        </authorList>
    </citation>
    <scope>NUCLEOTIDE SEQUENCE [LARGE SCALE GENOMIC DNA]</scope>
</reference>
<feature type="compositionally biased region" description="Basic and acidic residues" evidence="1">
    <location>
        <begin position="125"/>
        <end position="137"/>
    </location>
</feature>
<proteinExistence type="predicted"/>
<keyword evidence="3" id="KW-1185">Reference proteome</keyword>
<evidence type="ECO:0000313" key="2">
    <source>
        <dbReference type="EMBL" id="CAK1592353.1"/>
    </source>
</evidence>
<feature type="region of interest" description="Disordered" evidence="1">
    <location>
        <begin position="125"/>
        <end position="144"/>
    </location>
</feature>
<dbReference type="AlphaFoldDB" id="A0AAV1LBP2"/>
<evidence type="ECO:0000313" key="3">
    <source>
        <dbReference type="Proteomes" id="UP001314205"/>
    </source>
</evidence>